<keyword evidence="1" id="KW-1188">Viral release from host cell</keyword>
<keyword evidence="6" id="KW-1185">Reference proteome</keyword>
<evidence type="ECO:0000313" key="6">
    <source>
        <dbReference type="Proteomes" id="UP001576708"/>
    </source>
</evidence>
<evidence type="ECO:0000256" key="3">
    <source>
        <dbReference type="SAM" id="MobiDB-lite"/>
    </source>
</evidence>
<protein>
    <submittedName>
        <fullName evidence="5">Phage tail tape measure protein</fullName>
    </submittedName>
</protein>
<dbReference type="Pfam" id="PF10145">
    <property type="entry name" value="PhageMin_Tail"/>
    <property type="match status" value="1"/>
</dbReference>
<gene>
    <name evidence="5" type="ORF">ACE02W_07145</name>
</gene>
<keyword evidence="2" id="KW-0175">Coiled coil</keyword>
<dbReference type="EMBL" id="JBHFGU010000002">
    <property type="protein sequence ID" value="MFB2619570.1"/>
    <property type="molecule type" value="Genomic_DNA"/>
</dbReference>
<feature type="region of interest" description="Disordered" evidence="3">
    <location>
        <begin position="646"/>
        <end position="679"/>
    </location>
</feature>
<dbReference type="NCBIfam" id="TIGR01760">
    <property type="entry name" value="tape_meas_TP901"/>
    <property type="match status" value="1"/>
</dbReference>
<dbReference type="RefSeq" id="WP_342201183.1">
    <property type="nucleotide sequence ID" value="NZ_JBCATE010000002.1"/>
</dbReference>
<accession>A0ABV4VGZ2</accession>
<evidence type="ECO:0000256" key="2">
    <source>
        <dbReference type="SAM" id="Coils"/>
    </source>
</evidence>
<comment type="caution">
    <text evidence="5">The sequence shown here is derived from an EMBL/GenBank/DDBJ whole genome shotgun (WGS) entry which is preliminary data.</text>
</comment>
<dbReference type="PANTHER" id="PTHR37813:SF1">
    <property type="entry name" value="FELS-2 PROPHAGE PROTEIN"/>
    <property type="match status" value="1"/>
</dbReference>
<feature type="domain" description="Phage tail tape measure protein" evidence="4">
    <location>
        <begin position="278"/>
        <end position="480"/>
    </location>
</feature>
<name>A0ABV4VGZ2_9GAMM</name>
<evidence type="ECO:0000256" key="1">
    <source>
        <dbReference type="ARBA" id="ARBA00022612"/>
    </source>
</evidence>
<feature type="compositionally biased region" description="Gly residues" evidence="3">
    <location>
        <begin position="649"/>
        <end position="658"/>
    </location>
</feature>
<proteinExistence type="predicted"/>
<dbReference type="InterPro" id="IPR010090">
    <property type="entry name" value="Phage_tape_meas"/>
</dbReference>
<organism evidence="5 6">
    <name type="scientific">Shewanella mangrovisoli</name>
    <dbReference type="NCBI Taxonomy" id="2864211"/>
    <lineage>
        <taxon>Bacteria</taxon>
        <taxon>Pseudomonadati</taxon>
        <taxon>Pseudomonadota</taxon>
        <taxon>Gammaproteobacteria</taxon>
        <taxon>Alteromonadales</taxon>
        <taxon>Shewanellaceae</taxon>
        <taxon>Shewanella</taxon>
    </lineage>
</organism>
<evidence type="ECO:0000259" key="4">
    <source>
        <dbReference type="Pfam" id="PF10145"/>
    </source>
</evidence>
<dbReference type="PANTHER" id="PTHR37813">
    <property type="entry name" value="FELS-2 PROPHAGE PROTEIN"/>
    <property type="match status" value="1"/>
</dbReference>
<dbReference type="Proteomes" id="UP001576708">
    <property type="component" value="Unassembled WGS sequence"/>
</dbReference>
<evidence type="ECO:0000313" key="5">
    <source>
        <dbReference type="EMBL" id="MFB2619570.1"/>
    </source>
</evidence>
<feature type="coiled-coil region" evidence="2">
    <location>
        <begin position="56"/>
        <end position="153"/>
    </location>
</feature>
<reference evidence="5 6" key="1">
    <citation type="submission" date="2024-09" db="EMBL/GenBank/DDBJ databases">
        <authorList>
            <person name="Zhang Y."/>
        </authorList>
    </citation>
    <scope>NUCLEOTIDE SEQUENCE [LARGE SCALE GENOMIC DNA]</scope>
    <source>
        <strain evidence="5 6">ZJ318</strain>
    </source>
</reference>
<sequence length="943" mass="96838">MGETNQKTSIILSAVNRFSGPTDDATNSVGKLRSAATETSAKLKELGDKQKLTARFKSLSAQLDITQSKLADAKIETKLLQQSEQSAIATLNQHNTALKLAESQVEKLTLSYGAESAEVAKARKEVGRLTQAKKDAEQALKKERLALKSAEQSTAKLTSAYGRQAQELGGLRRDLGDAGLKVNALGAEELRLAKQTTAANKALEQQSAKLKHIQTLQGRIDARNAQKGELVGQAVGVAAAAAPMVMAGKRSIEYESKFADVKKVVNFSSEKEEADYRRQMMKMAGDLGVKQDGIADIVTAAGQSGIEKDQLLQFAESATKMSVAWDVSAEEAGSTLATWRAAMGFTQKNALDLADATNYLSNNMNAKAKDIAAVMVRQGSTAMGAGFNYNDTAALSASLIAGGATEETAATALKNISGALTAGYSATGSQKEALGKLGLDPEELASAMQQDAKGTLLGVLRELQDVSADERGAVISQLFGSEIKGAVSKLVTTLDDDKNGLIAAFGRVAKEADRAGSVNDEYANRSKTREHLLAQLSGKFDRMVITLGDRMLPVLDAVVPPLMTVVDAVSDFAEANPKLATGLLGVAAAIAVVKAGAIAFKLAKLTMGNGLDRFKLGKTKLSSSTDETTTSANRASRALDRLNRKLGSLGAGSGGYGRQGRTRRGAARPSGRLGRMRGGASRLASGIGDLLGGFMPEPALAGSNAPGRRLGRAGRFGRMAGLLGGGAALSMVSGSASAGELAMAGADIAGAAGSVMDMLPAGGALLKGAGKIFKPADILLQGAGLASAISGGDAKQIGGTAGDMVGGMGGAAAGAMAGAALGSVVPIVGTAIGGIIGSIVGGLGGGAVGEWAGTKIGGWFSEDKTDQPAPAAVAQQTKQLEQSNKTITFSPTIQITPSGNPAYDRDVGNELMARMKAELSPMLLGNSDVSARADSSLSDRSDT</sequence>